<evidence type="ECO:0000313" key="3">
    <source>
        <dbReference type="Proteomes" id="UP001218218"/>
    </source>
</evidence>
<comment type="caution">
    <text evidence="2">The sequence shown here is derived from an EMBL/GenBank/DDBJ whole genome shotgun (WGS) entry which is preliminary data.</text>
</comment>
<proteinExistence type="predicted"/>
<feature type="region of interest" description="Disordered" evidence="1">
    <location>
        <begin position="190"/>
        <end position="210"/>
    </location>
</feature>
<gene>
    <name evidence="2" type="ORF">DFH08DRAFT_810334</name>
</gene>
<organism evidence="2 3">
    <name type="scientific">Mycena albidolilacea</name>
    <dbReference type="NCBI Taxonomy" id="1033008"/>
    <lineage>
        <taxon>Eukaryota</taxon>
        <taxon>Fungi</taxon>
        <taxon>Dikarya</taxon>
        <taxon>Basidiomycota</taxon>
        <taxon>Agaricomycotina</taxon>
        <taxon>Agaricomycetes</taxon>
        <taxon>Agaricomycetidae</taxon>
        <taxon>Agaricales</taxon>
        <taxon>Marasmiineae</taxon>
        <taxon>Mycenaceae</taxon>
        <taxon>Mycena</taxon>
    </lineage>
</organism>
<reference evidence="2" key="1">
    <citation type="submission" date="2023-03" db="EMBL/GenBank/DDBJ databases">
        <title>Massive genome expansion in bonnet fungi (Mycena s.s.) driven by repeated elements and novel gene families across ecological guilds.</title>
        <authorList>
            <consortium name="Lawrence Berkeley National Laboratory"/>
            <person name="Harder C.B."/>
            <person name="Miyauchi S."/>
            <person name="Viragh M."/>
            <person name="Kuo A."/>
            <person name="Thoen E."/>
            <person name="Andreopoulos B."/>
            <person name="Lu D."/>
            <person name="Skrede I."/>
            <person name="Drula E."/>
            <person name="Henrissat B."/>
            <person name="Morin E."/>
            <person name="Kohler A."/>
            <person name="Barry K."/>
            <person name="LaButti K."/>
            <person name="Morin E."/>
            <person name="Salamov A."/>
            <person name="Lipzen A."/>
            <person name="Mereny Z."/>
            <person name="Hegedus B."/>
            <person name="Baldrian P."/>
            <person name="Stursova M."/>
            <person name="Weitz H."/>
            <person name="Taylor A."/>
            <person name="Grigoriev I.V."/>
            <person name="Nagy L.G."/>
            <person name="Martin F."/>
            <person name="Kauserud H."/>
        </authorList>
    </citation>
    <scope>NUCLEOTIDE SEQUENCE</scope>
    <source>
        <strain evidence="2">CBHHK002</strain>
    </source>
</reference>
<protein>
    <submittedName>
        <fullName evidence="2">Uncharacterized protein</fullName>
    </submittedName>
</protein>
<feature type="region of interest" description="Disordered" evidence="1">
    <location>
        <begin position="86"/>
        <end position="143"/>
    </location>
</feature>
<evidence type="ECO:0000256" key="1">
    <source>
        <dbReference type="SAM" id="MobiDB-lite"/>
    </source>
</evidence>
<feature type="compositionally biased region" description="Basic and acidic residues" evidence="1">
    <location>
        <begin position="122"/>
        <end position="140"/>
    </location>
</feature>
<keyword evidence="3" id="KW-1185">Reference proteome</keyword>
<dbReference type="EMBL" id="JARIHO010000022">
    <property type="protein sequence ID" value="KAJ7343782.1"/>
    <property type="molecule type" value="Genomic_DNA"/>
</dbReference>
<dbReference type="Proteomes" id="UP001218218">
    <property type="component" value="Unassembled WGS sequence"/>
</dbReference>
<evidence type="ECO:0000313" key="2">
    <source>
        <dbReference type="EMBL" id="KAJ7343782.1"/>
    </source>
</evidence>
<name>A0AAD6ZY25_9AGAR</name>
<sequence length="210" mass="23755">MYAAFAMRFNQRDGLWKQQRTPKIGWVLSSDKVGRDIFEMVRFAERLGFLARHTTRYGGASAARAWAQYNVEVYVHAPFSSISAGSKRLHSRKGISGAKITSKRPRREGGKSHGARQPGGRVWKEGETRERAERGGRSVENDALWDNPPSISVVIKARRASPHLMRHGQRVRVRAPAFIGAFAARYRRDQGGRMRGAERKLAAPEKQREM</sequence>
<accession>A0AAD6ZY25</accession>
<dbReference type="AlphaFoldDB" id="A0AAD6ZY25"/>